<name>A0A5A8F202_9BACT</name>
<dbReference type="AlphaFoldDB" id="A0A5A8F202"/>
<dbReference type="InterPro" id="IPR030802">
    <property type="entry name" value="Permease_MalE"/>
</dbReference>
<organism evidence="8 9">
    <name type="scientific">Deferribacter autotrophicus</name>
    <dbReference type="NCBI Taxonomy" id="500465"/>
    <lineage>
        <taxon>Bacteria</taxon>
        <taxon>Pseudomonadati</taxon>
        <taxon>Deferribacterota</taxon>
        <taxon>Deferribacteres</taxon>
        <taxon>Deferribacterales</taxon>
        <taxon>Deferribacteraceae</taxon>
        <taxon>Deferribacter</taxon>
    </lineage>
</organism>
<evidence type="ECO:0000256" key="6">
    <source>
        <dbReference type="ARBA" id="ARBA00023136"/>
    </source>
</evidence>
<comment type="similarity">
    <text evidence="2 7">Belongs to the MlaE permease family.</text>
</comment>
<dbReference type="GO" id="GO:0005548">
    <property type="term" value="F:phospholipid transporter activity"/>
    <property type="evidence" value="ECO:0007669"/>
    <property type="project" value="TreeGrafter"/>
</dbReference>
<protein>
    <submittedName>
        <fullName evidence="8">ABC transporter permease</fullName>
    </submittedName>
</protein>
<dbReference type="InterPro" id="IPR003453">
    <property type="entry name" value="ABC_MlaE_roteobac"/>
</dbReference>
<evidence type="ECO:0000313" key="8">
    <source>
        <dbReference type="EMBL" id="KAA0257422.1"/>
    </source>
</evidence>
<evidence type="ECO:0000256" key="4">
    <source>
        <dbReference type="ARBA" id="ARBA00022692"/>
    </source>
</evidence>
<feature type="transmembrane region" description="Helical" evidence="7">
    <location>
        <begin position="238"/>
        <end position="256"/>
    </location>
</feature>
<evidence type="ECO:0000313" key="9">
    <source>
        <dbReference type="Proteomes" id="UP000322876"/>
    </source>
</evidence>
<dbReference type="OrthoDB" id="9806241at2"/>
<proteinExistence type="inferred from homology"/>
<evidence type="ECO:0000256" key="7">
    <source>
        <dbReference type="RuleBase" id="RU362044"/>
    </source>
</evidence>
<evidence type="ECO:0000256" key="5">
    <source>
        <dbReference type="ARBA" id="ARBA00022989"/>
    </source>
</evidence>
<dbReference type="Proteomes" id="UP000322876">
    <property type="component" value="Unassembled WGS sequence"/>
</dbReference>
<comment type="caution">
    <text evidence="8">The sequence shown here is derived from an EMBL/GenBank/DDBJ whole genome shotgun (WGS) entry which is preliminary data.</text>
</comment>
<evidence type="ECO:0000256" key="3">
    <source>
        <dbReference type="ARBA" id="ARBA00022448"/>
    </source>
</evidence>
<keyword evidence="6 7" id="KW-0472">Membrane</keyword>
<dbReference type="Pfam" id="PF02405">
    <property type="entry name" value="MlaE"/>
    <property type="match status" value="1"/>
</dbReference>
<dbReference type="NCBIfam" id="TIGR00056">
    <property type="entry name" value="MlaE family lipid ABC transporter permease subunit"/>
    <property type="match status" value="1"/>
</dbReference>
<keyword evidence="4 7" id="KW-0812">Transmembrane</keyword>
<dbReference type="EMBL" id="VFJB01000008">
    <property type="protein sequence ID" value="KAA0257422.1"/>
    <property type="molecule type" value="Genomic_DNA"/>
</dbReference>
<dbReference type="PANTHER" id="PTHR30188:SF4">
    <property type="entry name" value="PROTEIN TRIGALACTOSYLDIACYLGLYCEROL 1, CHLOROPLASTIC"/>
    <property type="match status" value="1"/>
</dbReference>
<feature type="transmembrane region" description="Helical" evidence="7">
    <location>
        <begin position="148"/>
        <end position="178"/>
    </location>
</feature>
<dbReference type="PANTHER" id="PTHR30188">
    <property type="entry name" value="ABC TRANSPORTER PERMEASE PROTEIN-RELATED"/>
    <property type="match status" value="1"/>
</dbReference>
<comment type="subcellular location">
    <subcellularLocation>
        <location evidence="1">Membrane</location>
        <topology evidence="1">Multi-pass membrane protein</topology>
    </subcellularLocation>
</comment>
<keyword evidence="5 7" id="KW-1133">Transmembrane helix</keyword>
<feature type="transmembrane region" description="Helical" evidence="7">
    <location>
        <begin position="56"/>
        <end position="76"/>
    </location>
</feature>
<reference evidence="8 9" key="1">
    <citation type="submission" date="2019-06" db="EMBL/GenBank/DDBJ databases">
        <title>Genomic insights into carbon and energy metabolism of Deferribacter autotrophicus revealed new metabolic traits in the phylum Deferribacteres.</title>
        <authorList>
            <person name="Slobodkin A.I."/>
            <person name="Slobodkina G.B."/>
            <person name="Allioux M."/>
            <person name="Alain K."/>
            <person name="Jebbar M."/>
            <person name="Shadrin V."/>
            <person name="Kublanov I.V."/>
            <person name="Toshchakov S.V."/>
            <person name="Bonch-Osmolovskaya E.A."/>
        </authorList>
    </citation>
    <scope>NUCLEOTIDE SEQUENCE [LARGE SCALE GENOMIC DNA]</scope>
    <source>
        <strain evidence="8 9">SL50</strain>
    </source>
</reference>
<sequence>MITNFFEIVGSPILKFIVGSGRLFLILIDTIRWMFVPPYRIKLLLKQMEFIGVNSLSVIILTGTFTGMVFSFQSYIGFHKFGAEYMVGTVVGLGMARELGPVLSSIMVAARAGSAIAAEIGTMRVTEQIDALYALAIEPVQYLIVPRVLAGVIVMPILNVIAVFCGIVGGYFVGVEVLGINKTLFLETMYKYVEFEDLYNGIIKATVFGLVLTLVGCYKGFYTTGGAEGVGKSTTESVVMSCVLILVFDYILTAFMF</sequence>
<keyword evidence="9" id="KW-1185">Reference proteome</keyword>
<evidence type="ECO:0000256" key="1">
    <source>
        <dbReference type="ARBA" id="ARBA00004141"/>
    </source>
</evidence>
<gene>
    <name evidence="8" type="ORF">FHQ18_10265</name>
</gene>
<evidence type="ECO:0000256" key="2">
    <source>
        <dbReference type="ARBA" id="ARBA00007556"/>
    </source>
</evidence>
<accession>A0A5A8F202</accession>
<feature type="transmembrane region" description="Helical" evidence="7">
    <location>
        <begin position="198"/>
        <end position="218"/>
    </location>
</feature>
<keyword evidence="3" id="KW-0813">Transport</keyword>
<dbReference type="GO" id="GO:0043190">
    <property type="term" value="C:ATP-binding cassette (ABC) transporter complex"/>
    <property type="evidence" value="ECO:0007669"/>
    <property type="project" value="InterPro"/>
</dbReference>
<feature type="transmembrane region" description="Helical" evidence="7">
    <location>
        <begin position="12"/>
        <end position="35"/>
    </location>
</feature>